<proteinExistence type="predicted"/>
<gene>
    <name evidence="2" type="ORF">NTEN_LOCUS12744</name>
</gene>
<dbReference type="EMBL" id="CADCXU010019087">
    <property type="protein sequence ID" value="CAB0007463.1"/>
    <property type="molecule type" value="Genomic_DNA"/>
</dbReference>
<protein>
    <submittedName>
        <fullName evidence="2">Uncharacterized protein</fullName>
    </submittedName>
</protein>
<feature type="compositionally biased region" description="Basic and acidic residues" evidence="1">
    <location>
        <begin position="35"/>
        <end position="49"/>
    </location>
</feature>
<dbReference type="OrthoDB" id="6613730at2759"/>
<accession>A0A6H5GTV8</accession>
<feature type="non-terminal residue" evidence="2">
    <location>
        <position position="280"/>
    </location>
</feature>
<feature type="compositionally biased region" description="Basic and acidic residues" evidence="1">
    <location>
        <begin position="1"/>
        <end position="24"/>
    </location>
</feature>
<organism evidence="2 3">
    <name type="scientific">Nesidiocoris tenuis</name>
    <dbReference type="NCBI Taxonomy" id="355587"/>
    <lineage>
        <taxon>Eukaryota</taxon>
        <taxon>Metazoa</taxon>
        <taxon>Ecdysozoa</taxon>
        <taxon>Arthropoda</taxon>
        <taxon>Hexapoda</taxon>
        <taxon>Insecta</taxon>
        <taxon>Pterygota</taxon>
        <taxon>Neoptera</taxon>
        <taxon>Paraneoptera</taxon>
        <taxon>Hemiptera</taxon>
        <taxon>Heteroptera</taxon>
        <taxon>Panheteroptera</taxon>
        <taxon>Cimicomorpha</taxon>
        <taxon>Miridae</taxon>
        <taxon>Dicyphina</taxon>
        <taxon>Nesidiocoris</taxon>
    </lineage>
</organism>
<feature type="compositionally biased region" description="Acidic residues" evidence="1">
    <location>
        <begin position="25"/>
        <end position="34"/>
    </location>
</feature>
<evidence type="ECO:0000256" key="1">
    <source>
        <dbReference type="SAM" id="MobiDB-lite"/>
    </source>
</evidence>
<keyword evidence="3" id="KW-1185">Reference proteome</keyword>
<dbReference type="AlphaFoldDB" id="A0A6H5GTV8"/>
<name>A0A6H5GTV8_9HEMI</name>
<evidence type="ECO:0000313" key="3">
    <source>
        <dbReference type="Proteomes" id="UP000479000"/>
    </source>
</evidence>
<reference evidence="2 3" key="1">
    <citation type="submission" date="2020-02" db="EMBL/GenBank/DDBJ databases">
        <authorList>
            <person name="Ferguson B K."/>
        </authorList>
    </citation>
    <scope>NUCLEOTIDE SEQUENCE [LARGE SCALE GENOMIC DNA]</scope>
</reference>
<feature type="region of interest" description="Disordered" evidence="1">
    <location>
        <begin position="1"/>
        <end position="58"/>
    </location>
</feature>
<dbReference type="Proteomes" id="UP000479000">
    <property type="component" value="Unassembled WGS sequence"/>
</dbReference>
<evidence type="ECO:0000313" key="2">
    <source>
        <dbReference type="EMBL" id="CAB0007463.1"/>
    </source>
</evidence>
<sequence length="280" mass="31612">MSDASSEKKEEEKVENETKEVHDKEDEEKEENEVAEDKPDVPSESAEPKAEEEESAKDTEVPIFFVPSSFYWWASFLRSSDDNFYFNSFPGGCSNRCHVSCKSVTGSFRSLYLRTGKAHSCHYRVHTVSQRLNTVCQQLGDFIKLKRRVENPDLANLLSLLTGIESIVENKPEAMSEPEPEGIFYASNAAPKIDFSLDDNNVEFTMALKDDAGTKVDASFNKLAIKAIHMKSIKTLLEPSADVAPRKMHMVSLVSRDPIDSLPIRSQRRKMARLLCCTYV</sequence>